<accession>A0A0D9XT22</accession>
<organism evidence="1 2">
    <name type="scientific">Leersia perrieri</name>
    <dbReference type="NCBI Taxonomy" id="77586"/>
    <lineage>
        <taxon>Eukaryota</taxon>
        <taxon>Viridiplantae</taxon>
        <taxon>Streptophyta</taxon>
        <taxon>Embryophyta</taxon>
        <taxon>Tracheophyta</taxon>
        <taxon>Spermatophyta</taxon>
        <taxon>Magnoliopsida</taxon>
        <taxon>Liliopsida</taxon>
        <taxon>Poales</taxon>
        <taxon>Poaceae</taxon>
        <taxon>BOP clade</taxon>
        <taxon>Oryzoideae</taxon>
        <taxon>Oryzeae</taxon>
        <taxon>Oryzinae</taxon>
        <taxon>Leersia</taxon>
    </lineage>
</organism>
<keyword evidence="2" id="KW-1185">Reference proteome</keyword>
<dbReference type="Gramene" id="LPERR11G13310.3">
    <property type="protein sequence ID" value="LPERR11G13310.3"/>
    <property type="gene ID" value="LPERR11G13310"/>
</dbReference>
<dbReference type="AlphaFoldDB" id="A0A0D9XT22"/>
<protein>
    <submittedName>
        <fullName evidence="1">Uncharacterized protein</fullName>
    </submittedName>
</protein>
<dbReference type="HOGENOM" id="CLU_2779479_0_0_1"/>
<dbReference type="Proteomes" id="UP000032180">
    <property type="component" value="Chromosome 11"/>
</dbReference>
<reference evidence="1 2" key="1">
    <citation type="submission" date="2012-08" db="EMBL/GenBank/DDBJ databases">
        <title>Oryza genome evolution.</title>
        <authorList>
            <person name="Wing R.A."/>
        </authorList>
    </citation>
    <scope>NUCLEOTIDE SEQUENCE</scope>
</reference>
<evidence type="ECO:0000313" key="2">
    <source>
        <dbReference type="Proteomes" id="UP000032180"/>
    </source>
</evidence>
<reference evidence="2" key="2">
    <citation type="submission" date="2013-12" db="EMBL/GenBank/DDBJ databases">
        <authorList>
            <person name="Yu Y."/>
            <person name="Lee S."/>
            <person name="de Baynast K."/>
            <person name="Wissotski M."/>
            <person name="Liu L."/>
            <person name="Talag J."/>
            <person name="Goicoechea J."/>
            <person name="Angelova A."/>
            <person name="Jetty R."/>
            <person name="Kudrna D."/>
            <person name="Golser W."/>
            <person name="Rivera L."/>
            <person name="Zhang J."/>
            <person name="Wing R."/>
        </authorList>
    </citation>
    <scope>NUCLEOTIDE SEQUENCE</scope>
</reference>
<dbReference type="EnsemblPlants" id="LPERR11G13310.3">
    <property type="protein sequence ID" value="LPERR11G13310.3"/>
    <property type="gene ID" value="LPERR11G13310"/>
</dbReference>
<proteinExistence type="predicted"/>
<name>A0A0D9XT22_9ORYZ</name>
<reference evidence="1" key="3">
    <citation type="submission" date="2015-04" db="UniProtKB">
        <authorList>
            <consortium name="EnsemblPlants"/>
        </authorList>
    </citation>
    <scope>IDENTIFICATION</scope>
</reference>
<sequence length="69" mass="7440">MVNESQLPSCWVLAKNNNWSSIQQGVHSIACFLLFISSFPKAAKASLVSQTPTAIIITSSSSSILTRDL</sequence>
<evidence type="ECO:0000313" key="1">
    <source>
        <dbReference type="EnsemblPlants" id="LPERR11G13310.3"/>
    </source>
</evidence>